<sequence>RSLDTTNSMYSVQVTYRRPVIPFENSNASKLELRHSSIHMVVNAVLKFPTLTLGLFFLPPPGFLEFPAKCLLTSFHRHLLGTRLLSLLPLASLFLFVPLPHCLEFCLTLFFGGLSFPLTLL</sequence>
<dbReference type="EMBL" id="CAJMXA010003680">
    <property type="protein sequence ID" value="CAE6510906.1"/>
    <property type="molecule type" value="Genomic_DNA"/>
</dbReference>
<proteinExistence type="predicted"/>
<keyword evidence="1" id="KW-1133">Transmembrane helix</keyword>
<organism evidence="2 3">
    <name type="scientific">Rhizoctonia solani</name>
    <dbReference type="NCBI Taxonomy" id="456999"/>
    <lineage>
        <taxon>Eukaryota</taxon>
        <taxon>Fungi</taxon>
        <taxon>Dikarya</taxon>
        <taxon>Basidiomycota</taxon>
        <taxon>Agaricomycotina</taxon>
        <taxon>Agaricomycetes</taxon>
        <taxon>Cantharellales</taxon>
        <taxon>Ceratobasidiaceae</taxon>
        <taxon>Rhizoctonia</taxon>
    </lineage>
</organism>
<feature type="transmembrane region" description="Helical" evidence="1">
    <location>
        <begin position="78"/>
        <end position="97"/>
    </location>
</feature>
<protein>
    <submittedName>
        <fullName evidence="2">Uncharacterized protein</fullName>
    </submittedName>
</protein>
<dbReference type="AlphaFoldDB" id="A0A8H3D3F8"/>
<keyword evidence="1" id="KW-0812">Transmembrane</keyword>
<comment type="caution">
    <text evidence="2">The sequence shown here is derived from an EMBL/GenBank/DDBJ whole genome shotgun (WGS) entry which is preliminary data.</text>
</comment>
<evidence type="ECO:0000313" key="2">
    <source>
        <dbReference type="EMBL" id="CAE6510906.1"/>
    </source>
</evidence>
<keyword evidence="1" id="KW-0472">Membrane</keyword>
<name>A0A8H3D3F8_9AGAM</name>
<gene>
    <name evidence="2" type="ORF">RDB_LOCUS128046</name>
</gene>
<accession>A0A8H3D3F8</accession>
<evidence type="ECO:0000313" key="3">
    <source>
        <dbReference type="Proteomes" id="UP000663853"/>
    </source>
</evidence>
<reference evidence="2" key="1">
    <citation type="submission" date="2021-01" db="EMBL/GenBank/DDBJ databases">
        <authorList>
            <person name="Kaushik A."/>
        </authorList>
    </citation>
    <scope>NUCLEOTIDE SEQUENCE</scope>
    <source>
        <strain evidence="2">AG6-10EEA</strain>
    </source>
</reference>
<evidence type="ECO:0000256" key="1">
    <source>
        <dbReference type="SAM" id="Phobius"/>
    </source>
</evidence>
<feature type="non-terminal residue" evidence="2">
    <location>
        <position position="1"/>
    </location>
</feature>
<dbReference type="Proteomes" id="UP000663853">
    <property type="component" value="Unassembled WGS sequence"/>
</dbReference>